<dbReference type="InterPro" id="IPR029056">
    <property type="entry name" value="Ribokinase-like"/>
</dbReference>
<keyword evidence="11" id="KW-1185">Reference proteome</keyword>
<feature type="binding site" evidence="8">
    <location>
        <begin position="228"/>
        <end position="237"/>
    </location>
    <ligand>
        <name>ATP</name>
        <dbReference type="ChEBI" id="CHEBI:30616"/>
    </ligand>
</feature>
<dbReference type="CDD" id="cd01171">
    <property type="entry name" value="YXKO-related"/>
    <property type="match status" value="1"/>
</dbReference>
<comment type="function">
    <text evidence="8">Catalyzes the dehydration of the S-form of NAD(P)HX at the expense of ATP, which is converted to ADP. Together with NAD(P)HX epimerase, which catalyzes the epimerization of the S- and R-forms, the enzyme allows the repair of both epimers of NAD(P)HX, a damaged form of NAD(P)H that is a result of enzymatic or heat-dependent hydration.</text>
</comment>
<dbReference type="FunFam" id="3.40.1190.20:FF:000023">
    <property type="entry name" value="ATP-dependent (S)-NAD(P)H-hydrate dehydratase"/>
    <property type="match status" value="1"/>
</dbReference>
<comment type="subcellular location">
    <subcellularLocation>
        <location evidence="8">Cytoplasm</location>
    </subcellularLocation>
</comment>
<comment type="catalytic activity">
    <reaction evidence="7 8">
        <text>(6S)-NADPHX + ATP = ADP + phosphate + NADPH + H(+)</text>
        <dbReference type="Rhea" id="RHEA:32231"/>
        <dbReference type="ChEBI" id="CHEBI:15378"/>
        <dbReference type="ChEBI" id="CHEBI:30616"/>
        <dbReference type="ChEBI" id="CHEBI:43474"/>
        <dbReference type="ChEBI" id="CHEBI:57783"/>
        <dbReference type="ChEBI" id="CHEBI:64076"/>
        <dbReference type="ChEBI" id="CHEBI:456216"/>
        <dbReference type="EC" id="4.2.1.93"/>
    </reaction>
</comment>
<evidence type="ECO:0000313" key="10">
    <source>
        <dbReference type="EMBL" id="GAO51460.1"/>
    </source>
</evidence>
<keyword evidence="6 8" id="KW-0456">Lyase</keyword>
<evidence type="ECO:0000256" key="1">
    <source>
        <dbReference type="ARBA" id="ARBA00022553"/>
    </source>
</evidence>
<dbReference type="PANTHER" id="PTHR12592:SF0">
    <property type="entry name" value="ATP-DEPENDENT (S)-NAD(P)H-HYDRATE DEHYDRATASE"/>
    <property type="match status" value="1"/>
</dbReference>
<feature type="binding site" evidence="8">
    <location>
        <position position="238"/>
    </location>
    <ligand>
        <name>(6S)-NADPHX</name>
        <dbReference type="ChEBI" id="CHEBI:64076"/>
    </ligand>
</feature>
<feature type="binding site" evidence="8">
    <location>
        <begin position="171"/>
        <end position="177"/>
    </location>
    <ligand>
        <name>(6S)-NADPHX</name>
        <dbReference type="ChEBI" id="CHEBI:64076"/>
    </ligand>
</feature>
<dbReference type="GO" id="GO:0005524">
    <property type="term" value="F:ATP binding"/>
    <property type="evidence" value="ECO:0007669"/>
    <property type="project" value="UniProtKB-KW"/>
</dbReference>
<keyword evidence="8" id="KW-0963">Cytoplasm</keyword>
<dbReference type="InterPro" id="IPR000631">
    <property type="entry name" value="CARKD"/>
</dbReference>
<dbReference type="EC" id="4.2.1.93" evidence="8"/>
<dbReference type="GO" id="GO:0046496">
    <property type="term" value="P:nicotinamide nucleotide metabolic process"/>
    <property type="evidence" value="ECO:0007669"/>
    <property type="project" value="UniProtKB-UniRule"/>
</dbReference>
<dbReference type="GO" id="GO:0110051">
    <property type="term" value="P:metabolite repair"/>
    <property type="evidence" value="ECO:0007669"/>
    <property type="project" value="TreeGrafter"/>
</dbReference>
<feature type="domain" description="YjeF C-terminal" evidence="9">
    <location>
        <begin position="8"/>
        <end position="313"/>
    </location>
</feature>
<sequence>MSTNISQLLKRIRKFIPPLDGSLHKGQSGRVAVIGGSESYTGAPYFSGQSSMLLGADLGHVICEPGASTVIKSYSPDLIVHPLMCESKRATAERPTSKIVEEIAAQLDRLHCIVVGPGLGRDPMMQDIAEGSIREARKREMPIVIDADGLFLVTNKPEIVMGYEHAVLTPNIMEFKRLAEKMQVDMNGDATTLCAKLAEKLGGVTIIQKGQKDYISNGKETMVVENEGGYKRSGGQGDLLSGMTATMLAWKKCYEEGTWKHDNDLSSHEMTALAAFGAATLTRYCSRKAFEKRGRALQASDLIKEVGGAYVDLLDGDEPKVKL</sequence>
<dbReference type="PROSITE" id="PS51383">
    <property type="entry name" value="YJEF_C_3"/>
    <property type="match status" value="1"/>
</dbReference>
<dbReference type="NCBIfam" id="TIGR00196">
    <property type="entry name" value="yjeF_cterm"/>
    <property type="match status" value="1"/>
</dbReference>
<dbReference type="GO" id="GO:0005737">
    <property type="term" value="C:cytoplasm"/>
    <property type="evidence" value="ECO:0007669"/>
    <property type="project" value="UniProtKB-SubCell"/>
</dbReference>
<dbReference type="Pfam" id="PF01256">
    <property type="entry name" value="Carb_kinase"/>
    <property type="match status" value="1"/>
</dbReference>
<reference evidence="10 11" key="3">
    <citation type="journal article" date="2015" name="Genome Announc.">
        <title>Draft Genome Sequence of the Archiascomycetous Yeast Saitoella complicata.</title>
        <authorList>
            <person name="Yamauchi K."/>
            <person name="Kondo S."/>
            <person name="Hamamoto M."/>
            <person name="Takahashi Y."/>
            <person name="Ogura Y."/>
            <person name="Hayashi T."/>
            <person name="Nishida H."/>
        </authorList>
    </citation>
    <scope>NUCLEOTIDE SEQUENCE [LARGE SCALE GENOMIC DNA]</scope>
    <source>
        <strain evidence="10 11">NRRL Y-17804</strain>
    </source>
</reference>
<dbReference type="HAMAP" id="MF_01965">
    <property type="entry name" value="NADHX_dehydratase"/>
    <property type="match status" value="1"/>
</dbReference>
<name>A0A0E9NPW3_SAICN</name>
<dbReference type="Gene3D" id="3.40.1190.20">
    <property type="match status" value="1"/>
</dbReference>
<organism evidence="10 11">
    <name type="scientific">Saitoella complicata (strain BCRC 22490 / CBS 7301 / JCM 7358 / NBRC 10748 / NRRL Y-17804)</name>
    <dbReference type="NCBI Taxonomy" id="698492"/>
    <lineage>
        <taxon>Eukaryota</taxon>
        <taxon>Fungi</taxon>
        <taxon>Dikarya</taxon>
        <taxon>Ascomycota</taxon>
        <taxon>Taphrinomycotina</taxon>
        <taxon>Taphrinomycotina incertae sedis</taxon>
        <taxon>Saitoella</taxon>
    </lineage>
</organism>
<dbReference type="OMA" id="WRAAYHN"/>
<dbReference type="SUPFAM" id="SSF53613">
    <property type="entry name" value="Ribokinase-like"/>
    <property type="match status" value="1"/>
</dbReference>
<keyword evidence="1 8" id="KW-0597">Phosphoprotein</keyword>
<accession>A0A0E9NPW3</accession>
<evidence type="ECO:0000256" key="8">
    <source>
        <dbReference type="HAMAP-Rule" id="MF_03157"/>
    </source>
</evidence>
<feature type="binding site" evidence="8">
    <location>
        <begin position="209"/>
        <end position="213"/>
    </location>
    <ligand>
        <name>ATP</name>
        <dbReference type="ChEBI" id="CHEBI:30616"/>
    </ligand>
</feature>
<evidence type="ECO:0000256" key="7">
    <source>
        <dbReference type="ARBA" id="ARBA00047472"/>
    </source>
</evidence>
<evidence type="ECO:0000256" key="2">
    <source>
        <dbReference type="ARBA" id="ARBA00022741"/>
    </source>
</evidence>
<reference evidence="10 11" key="2">
    <citation type="journal article" date="2014" name="J. Gen. Appl. Microbiol.">
        <title>The early diverging ascomycetous budding yeast Saitoella complicata has three histone deacetylases belonging to the Clr6, Hos2, and Rpd3 lineages.</title>
        <authorList>
            <person name="Nishida H."/>
            <person name="Matsumoto T."/>
            <person name="Kondo S."/>
            <person name="Hamamoto M."/>
            <person name="Yoshikawa H."/>
        </authorList>
    </citation>
    <scope>NUCLEOTIDE SEQUENCE [LARGE SCALE GENOMIC DNA]</scope>
    <source>
        <strain evidence="10 11">NRRL Y-17804</strain>
    </source>
</reference>
<evidence type="ECO:0000313" key="11">
    <source>
        <dbReference type="Proteomes" id="UP000033140"/>
    </source>
</evidence>
<comment type="similarity">
    <text evidence="8">Belongs to the NnrD/CARKD family.</text>
</comment>
<keyword evidence="5 8" id="KW-0520">NAD</keyword>
<comment type="caution">
    <text evidence="10">The sequence shown here is derived from an EMBL/GenBank/DDBJ whole genome shotgun (WGS) entry which is preliminary data.</text>
</comment>
<dbReference type="PANTHER" id="PTHR12592">
    <property type="entry name" value="ATP-DEPENDENT (S)-NAD(P)H-HYDRATE DEHYDRATASE FAMILY MEMBER"/>
    <property type="match status" value="1"/>
</dbReference>
<gene>
    <name evidence="10" type="ORF">G7K_5560-t2</name>
</gene>
<dbReference type="STRING" id="698492.A0A0E9NPW3"/>
<evidence type="ECO:0000256" key="4">
    <source>
        <dbReference type="ARBA" id="ARBA00022857"/>
    </source>
</evidence>
<keyword evidence="2 8" id="KW-0547">Nucleotide-binding</keyword>
<proteinExistence type="inferred from homology"/>
<keyword evidence="4" id="KW-0521">NADP</keyword>
<protein>
    <recommendedName>
        <fullName evidence="8">ATP-dependent (S)-NAD(P)H-hydrate dehydratase</fullName>
        <ecNumber evidence="8">4.2.1.93</ecNumber>
    </recommendedName>
    <alternativeName>
        <fullName evidence="8">ATP-dependent NAD(P)HX dehydratase</fullName>
    </alternativeName>
</protein>
<comment type="cofactor">
    <cofactor evidence="8">
        <name>Mg(2+)</name>
        <dbReference type="ChEBI" id="CHEBI:18420"/>
    </cofactor>
</comment>
<reference evidence="10 11" key="1">
    <citation type="journal article" date="2011" name="J. Gen. Appl. Microbiol.">
        <title>Draft genome sequencing of the enigmatic yeast Saitoella complicata.</title>
        <authorList>
            <person name="Nishida H."/>
            <person name="Hamamoto M."/>
            <person name="Sugiyama J."/>
        </authorList>
    </citation>
    <scope>NUCLEOTIDE SEQUENCE [LARGE SCALE GENOMIC DNA]</scope>
    <source>
        <strain evidence="10 11">NRRL Y-17804</strain>
    </source>
</reference>
<evidence type="ECO:0000256" key="5">
    <source>
        <dbReference type="ARBA" id="ARBA00023027"/>
    </source>
</evidence>
<evidence type="ECO:0000256" key="6">
    <source>
        <dbReference type="ARBA" id="ARBA00023239"/>
    </source>
</evidence>
<dbReference type="Proteomes" id="UP000033140">
    <property type="component" value="Unassembled WGS sequence"/>
</dbReference>
<dbReference type="AlphaFoldDB" id="A0A0E9NPW3"/>
<keyword evidence="3 8" id="KW-0067">ATP-binding</keyword>
<feature type="binding site" evidence="8">
    <location>
        <position position="118"/>
    </location>
    <ligand>
        <name>(6S)-NADPHX</name>
        <dbReference type="ChEBI" id="CHEBI:64076"/>
    </ligand>
</feature>
<evidence type="ECO:0000259" key="9">
    <source>
        <dbReference type="PROSITE" id="PS51383"/>
    </source>
</evidence>
<comment type="catalytic activity">
    <reaction evidence="8">
        <text>(6S)-NADHX + ATP = ADP + phosphate + NADH + H(+)</text>
        <dbReference type="Rhea" id="RHEA:19017"/>
        <dbReference type="ChEBI" id="CHEBI:15378"/>
        <dbReference type="ChEBI" id="CHEBI:30616"/>
        <dbReference type="ChEBI" id="CHEBI:43474"/>
        <dbReference type="ChEBI" id="CHEBI:57945"/>
        <dbReference type="ChEBI" id="CHEBI:64074"/>
        <dbReference type="ChEBI" id="CHEBI:456216"/>
        <dbReference type="EC" id="4.2.1.93"/>
    </reaction>
</comment>
<dbReference type="GO" id="GO:0047453">
    <property type="term" value="F:ATP-dependent NAD(P)H-hydrate dehydratase activity"/>
    <property type="evidence" value="ECO:0007669"/>
    <property type="project" value="UniProtKB-UniRule"/>
</dbReference>
<dbReference type="EMBL" id="BACD03000046">
    <property type="protein sequence ID" value="GAO51460.1"/>
    <property type="molecule type" value="Genomic_DNA"/>
</dbReference>
<evidence type="ECO:0000256" key="3">
    <source>
        <dbReference type="ARBA" id="ARBA00022840"/>
    </source>
</evidence>